<dbReference type="RefSeq" id="XP_064710047.1">
    <property type="nucleotide sequence ID" value="XM_064853648.1"/>
</dbReference>
<keyword evidence="3" id="KW-1185">Reference proteome</keyword>
<evidence type="ECO:0000256" key="1">
    <source>
        <dbReference type="SAM" id="MobiDB-lite"/>
    </source>
</evidence>
<evidence type="ECO:0000313" key="3">
    <source>
        <dbReference type="Proteomes" id="UP001358417"/>
    </source>
</evidence>
<dbReference type="AlphaFoldDB" id="A0AAV9NP11"/>
<accession>A0AAV9NP11</accession>
<gene>
    <name evidence="2" type="ORF">LTR84_010111</name>
</gene>
<name>A0AAV9NP11_9EURO</name>
<dbReference type="GeneID" id="89978269"/>
<organism evidence="2 3">
    <name type="scientific">Exophiala bonariae</name>
    <dbReference type="NCBI Taxonomy" id="1690606"/>
    <lineage>
        <taxon>Eukaryota</taxon>
        <taxon>Fungi</taxon>
        <taxon>Dikarya</taxon>
        <taxon>Ascomycota</taxon>
        <taxon>Pezizomycotina</taxon>
        <taxon>Eurotiomycetes</taxon>
        <taxon>Chaetothyriomycetidae</taxon>
        <taxon>Chaetothyriales</taxon>
        <taxon>Herpotrichiellaceae</taxon>
        <taxon>Exophiala</taxon>
    </lineage>
</organism>
<proteinExistence type="predicted"/>
<feature type="compositionally biased region" description="Low complexity" evidence="1">
    <location>
        <begin position="94"/>
        <end position="103"/>
    </location>
</feature>
<dbReference type="Proteomes" id="UP001358417">
    <property type="component" value="Unassembled WGS sequence"/>
</dbReference>
<feature type="region of interest" description="Disordered" evidence="1">
    <location>
        <begin position="41"/>
        <end position="115"/>
    </location>
</feature>
<comment type="caution">
    <text evidence="2">The sequence shown here is derived from an EMBL/GenBank/DDBJ whole genome shotgun (WGS) entry which is preliminary data.</text>
</comment>
<evidence type="ECO:0000313" key="2">
    <source>
        <dbReference type="EMBL" id="KAK5060226.1"/>
    </source>
</evidence>
<reference evidence="2 3" key="1">
    <citation type="submission" date="2023-08" db="EMBL/GenBank/DDBJ databases">
        <title>Black Yeasts Isolated from many extreme environments.</title>
        <authorList>
            <person name="Coleine C."/>
            <person name="Stajich J.E."/>
            <person name="Selbmann L."/>
        </authorList>
    </citation>
    <scope>NUCLEOTIDE SEQUENCE [LARGE SCALE GENOMIC DNA]</scope>
    <source>
        <strain evidence="2 3">CCFEE 5792</strain>
    </source>
</reference>
<feature type="region of interest" description="Disordered" evidence="1">
    <location>
        <begin position="199"/>
        <end position="240"/>
    </location>
</feature>
<feature type="compositionally biased region" description="Acidic residues" evidence="1">
    <location>
        <begin position="78"/>
        <end position="93"/>
    </location>
</feature>
<protein>
    <submittedName>
        <fullName evidence="2">Uncharacterized protein</fullName>
    </submittedName>
</protein>
<dbReference type="EMBL" id="JAVRRD010000004">
    <property type="protein sequence ID" value="KAK5060226.1"/>
    <property type="molecule type" value="Genomic_DNA"/>
</dbReference>
<feature type="region of interest" description="Disordered" evidence="1">
    <location>
        <begin position="269"/>
        <end position="295"/>
    </location>
</feature>
<sequence length="367" mass="40907">MDPATPNAPFKWEAASGLADELHENRHRRIAELVAEYKAVGEEEGRQAQPTPRPGLDELPLNVHRPRVQPARPQHDPDEQDDAEDNDENDDIEATTTDTTASDHMAPPGKPTKAEKRALKRAAKAVKSQNKAFKNQARHTISVKTQDVEFVNTVLHGEAAPSGATHPLASDKTIEEVIQRNLGFVSHIEAHKRQLIHSIGIRRRDERRNGTPNPKDNKKRRFSAVSNNSHQDEDEEDEETENLLTAVLVRLGIDQEQIRLSGCAGKRNTNLRKSLGKHSSLTGTSSTAHGNNYSSPAAHRLSIVGSLKRLVREDLEKFDNDQHETYIRAGGFWRYVGKPVFDRMTAIAGELDWKTGVKLKEVNAGIE</sequence>